<dbReference type="Pfam" id="PF18146">
    <property type="entry name" value="CinA_KH"/>
    <property type="match status" value="1"/>
</dbReference>
<dbReference type="Gene3D" id="3.30.70.2860">
    <property type="match status" value="1"/>
</dbReference>
<gene>
    <name evidence="3" type="ORF">HLVA_05990</name>
</gene>
<dbReference type="InterPro" id="IPR001453">
    <property type="entry name" value="MoaB/Mog_dom"/>
</dbReference>
<dbReference type="InterPro" id="IPR036653">
    <property type="entry name" value="CinA-like_C"/>
</dbReference>
<evidence type="ECO:0000313" key="4">
    <source>
        <dbReference type="Proteomes" id="UP001321582"/>
    </source>
</evidence>
<dbReference type="Gene3D" id="3.40.980.10">
    <property type="entry name" value="MoaB/Mog-like domain"/>
    <property type="match status" value="1"/>
</dbReference>
<dbReference type="SUPFAM" id="SSF142433">
    <property type="entry name" value="CinA-like"/>
    <property type="match status" value="1"/>
</dbReference>
<evidence type="ECO:0000259" key="2">
    <source>
        <dbReference type="SMART" id="SM00852"/>
    </source>
</evidence>
<proteinExistence type="inferred from homology"/>
<dbReference type="SMART" id="SM00852">
    <property type="entry name" value="MoCF_biosynth"/>
    <property type="match status" value="1"/>
</dbReference>
<dbReference type="NCBIfam" id="TIGR00199">
    <property type="entry name" value="PncC_domain"/>
    <property type="match status" value="1"/>
</dbReference>
<comment type="similarity">
    <text evidence="1">Belongs to the CinA family.</text>
</comment>
<protein>
    <recommendedName>
        <fullName evidence="1">CinA-like protein</fullName>
    </recommendedName>
</protein>
<dbReference type="Pfam" id="PF00994">
    <property type="entry name" value="MoCF_biosynth"/>
    <property type="match status" value="1"/>
</dbReference>
<feature type="domain" description="MoaB/Mog" evidence="2">
    <location>
        <begin position="4"/>
        <end position="167"/>
    </location>
</feature>
<dbReference type="EMBL" id="AP027059">
    <property type="protein sequence ID" value="BDU50030.1"/>
    <property type="molecule type" value="Genomic_DNA"/>
</dbReference>
<evidence type="ECO:0000256" key="1">
    <source>
        <dbReference type="HAMAP-Rule" id="MF_00226"/>
    </source>
</evidence>
<dbReference type="PANTHER" id="PTHR13939:SF0">
    <property type="entry name" value="NMN AMIDOHYDROLASE-LIKE PROTEIN YFAY"/>
    <property type="match status" value="1"/>
</dbReference>
<dbReference type="NCBIfam" id="NF001813">
    <property type="entry name" value="PRK00549.1"/>
    <property type="match status" value="1"/>
</dbReference>
<keyword evidence="4" id="KW-1185">Reference proteome</keyword>
<sequence>MKCYIILVGTELLNGMMVDTNSIYMAENLNRYGVEIVGKSVVGDKIKDIEKTIKYGKEISDFVVISGGLGPTIDDLTRDAVAKFLDKPLTLYKEEFEKIKEKFKRVNIKMAENNIRQAKFPEGAIIIDNKSGAAPAFLIDDIAVFPGVPSEVKETFPKFLNMYFKDKEKKEMYIKDILVWGLPESELEEKIYDIILNEKGIFVEFLVKNYGIIIRFLAEKNKKEEIDILKEKIYSRIGKYIFGEDEDRIERLVLKGLENNNYTISTAESCTGGMVATKLIGLSGISKYYKEGLITYSNESKIYRLGVEEEIIVKYGAVSEQTVNEMLDGLKTDVKIAISGIAGPTGGTKEKPVGTVYIGIEVAGEKEIKKYLFRGDREVVRERAALTALNMVREKL</sequence>
<dbReference type="RefSeq" id="WP_307904967.1">
    <property type="nucleotide sequence ID" value="NZ_AP027059.1"/>
</dbReference>
<dbReference type="PIRSF" id="PIRSF006728">
    <property type="entry name" value="CinA"/>
    <property type="match status" value="1"/>
</dbReference>
<dbReference type="Gene3D" id="3.90.950.20">
    <property type="entry name" value="CinA-like"/>
    <property type="match status" value="1"/>
</dbReference>
<dbReference type="InterPro" id="IPR036425">
    <property type="entry name" value="MoaB/Mog-like_dom_sf"/>
</dbReference>
<accession>A0AAU9DXD7</accession>
<reference evidence="3 4" key="1">
    <citation type="submission" date="2022-11" db="EMBL/GenBank/DDBJ databases">
        <title>Haliovirga abyssi gen. nov., sp. nov., a mesophilic fermentative bacterium isolated from the Iheya North hydrothermal field and the proposal of Haliovirgaceae fam. nov.</title>
        <authorList>
            <person name="Miyazaki U."/>
            <person name="Tame A."/>
            <person name="Miyazaki J."/>
            <person name="Takai K."/>
            <person name="Sawayama S."/>
            <person name="Kitajima M."/>
            <person name="Okamoto A."/>
            <person name="Nakagawa S."/>
        </authorList>
    </citation>
    <scope>NUCLEOTIDE SEQUENCE [LARGE SCALE GENOMIC DNA]</scope>
    <source>
        <strain evidence="3 4">IC12</strain>
    </source>
</reference>
<evidence type="ECO:0000313" key="3">
    <source>
        <dbReference type="EMBL" id="BDU50030.1"/>
    </source>
</evidence>
<dbReference type="NCBIfam" id="TIGR00200">
    <property type="entry name" value="cinA_nterm"/>
    <property type="match status" value="1"/>
</dbReference>
<dbReference type="CDD" id="cd00885">
    <property type="entry name" value="cinA"/>
    <property type="match status" value="1"/>
</dbReference>
<dbReference type="InterPro" id="IPR041424">
    <property type="entry name" value="CinA_KH"/>
</dbReference>
<dbReference type="InterPro" id="IPR008136">
    <property type="entry name" value="CinA_C"/>
</dbReference>
<dbReference type="PANTHER" id="PTHR13939">
    <property type="entry name" value="NICOTINAMIDE-NUCLEOTIDE AMIDOHYDROLASE PNCC"/>
    <property type="match status" value="1"/>
</dbReference>
<organism evidence="3 4">
    <name type="scientific">Haliovirga abyssi</name>
    <dbReference type="NCBI Taxonomy" id="2996794"/>
    <lineage>
        <taxon>Bacteria</taxon>
        <taxon>Fusobacteriati</taxon>
        <taxon>Fusobacteriota</taxon>
        <taxon>Fusobacteriia</taxon>
        <taxon>Fusobacteriales</taxon>
        <taxon>Haliovirgaceae</taxon>
        <taxon>Haliovirga</taxon>
    </lineage>
</organism>
<dbReference type="KEGG" id="haby:HLVA_05990"/>
<dbReference type="InterPro" id="IPR008135">
    <property type="entry name" value="Competence-induced_CinA"/>
</dbReference>
<dbReference type="InterPro" id="IPR050101">
    <property type="entry name" value="CinA"/>
</dbReference>
<dbReference type="AlphaFoldDB" id="A0AAU9DXD7"/>
<dbReference type="Proteomes" id="UP001321582">
    <property type="component" value="Chromosome"/>
</dbReference>
<name>A0AAU9DXD7_9FUSO</name>
<dbReference type="SUPFAM" id="SSF53218">
    <property type="entry name" value="Molybdenum cofactor biosynthesis proteins"/>
    <property type="match status" value="1"/>
</dbReference>
<dbReference type="Pfam" id="PF02464">
    <property type="entry name" value="CinA"/>
    <property type="match status" value="1"/>
</dbReference>
<dbReference type="HAMAP" id="MF_00226_B">
    <property type="entry name" value="CinA_B"/>
    <property type="match status" value="1"/>
</dbReference>